<reference evidence="1" key="1">
    <citation type="submission" date="2019-08" db="EMBL/GenBank/DDBJ databases">
        <authorList>
            <person name="Kucharzyk K."/>
            <person name="Murdoch R.W."/>
            <person name="Higgins S."/>
            <person name="Loffler F."/>
        </authorList>
    </citation>
    <scope>NUCLEOTIDE SEQUENCE</scope>
</reference>
<dbReference type="PANTHER" id="PTHR12526">
    <property type="entry name" value="GLYCOSYLTRANSFERASE"/>
    <property type="match status" value="1"/>
</dbReference>
<protein>
    <recommendedName>
        <fullName evidence="2">Glycosyl transferase family 1 domain-containing protein</fullName>
    </recommendedName>
</protein>
<accession>A0A645FG48</accession>
<evidence type="ECO:0000313" key="1">
    <source>
        <dbReference type="EMBL" id="MPN11343.1"/>
    </source>
</evidence>
<comment type="caution">
    <text evidence="1">The sequence shown here is derived from an EMBL/GenBank/DDBJ whole genome shotgun (WGS) entry which is preliminary data.</text>
</comment>
<dbReference type="SUPFAM" id="SSF53756">
    <property type="entry name" value="UDP-Glycosyltransferase/glycogen phosphorylase"/>
    <property type="match status" value="1"/>
</dbReference>
<sequence length="178" mass="20351">MVNNLKLLCDAGLEIQKRGFSNISIMIHGAGDQVCELQQYCQENHINNVKLYGRIEKKQIPYVLAHSDLCVLCYQNTPLLRFGGSMNKMFDYFASGKPIISNAKMGHSIIEKYHCGVELSSNDPIILADEIIRFYSMSVEEREEYGKRSRQAAEDYDSKILCQHLIDVINSVQTVFRH</sequence>
<name>A0A645FG48_9ZZZZ</name>
<proteinExistence type="predicted"/>
<evidence type="ECO:0008006" key="2">
    <source>
        <dbReference type="Google" id="ProtNLM"/>
    </source>
</evidence>
<dbReference type="Pfam" id="PF13692">
    <property type="entry name" value="Glyco_trans_1_4"/>
    <property type="match status" value="1"/>
</dbReference>
<gene>
    <name evidence="1" type="ORF">SDC9_158644</name>
</gene>
<organism evidence="1">
    <name type="scientific">bioreactor metagenome</name>
    <dbReference type="NCBI Taxonomy" id="1076179"/>
    <lineage>
        <taxon>unclassified sequences</taxon>
        <taxon>metagenomes</taxon>
        <taxon>ecological metagenomes</taxon>
    </lineage>
</organism>
<dbReference type="Gene3D" id="3.40.50.2000">
    <property type="entry name" value="Glycogen Phosphorylase B"/>
    <property type="match status" value="1"/>
</dbReference>
<dbReference type="AlphaFoldDB" id="A0A645FG48"/>
<dbReference type="EMBL" id="VSSQ01057547">
    <property type="protein sequence ID" value="MPN11343.1"/>
    <property type="molecule type" value="Genomic_DNA"/>
</dbReference>